<dbReference type="GeneID" id="59348023"/>
<reference evidence="2" key="1">
    <citation type="submission" date="2020-05" db="EMBL/GenBank/DDBJ databases">
        <title>Mycena genomes resolve the evolution of fungal bioluminescence.</title>
        <authorList>
            <person name="Tsai I.J."/>
        </authorList>
    </citation>
    <scope>NUCLEOTIDE SEQUENCE</scope>
    <source>
        <strain evidence="2">171206Taipei</strain>
    </source>
</reference>
<dbReference type="RefSeq" id="XP_037218749.1">
    <property type="nucleotide sequence ID" value="XM_037365507.1"/>
</dbReference>
<evidence type="ECO:0000256" key="1">
    <source>
        <dbReference type="SAM" id="MobiDB-lite"/>
    </source>
</evidence>
<dbReference type="EMBL" id="JACAZF010000007">
    <property type="protein sequence ID" value="KAF7299361.1"/>
    <property type="molecule type" value="Genomic_DNA"/>
</dbReference>
<proteinExistence type="predicted"/>
<feature type="region of interest" description="Disordered" evidence="1">
    <location>
        <begin position="1"/>
        <end position="68"/>
    </location>
</feature>
<accession>A0A8H6SH45</accession>
<keyword evidence="3" id="KW-1185">Reference proteome</keyword>
<dbReference type="OrthoDB" id="2860849at2759"/>
<name>A0A8H6SH45_9AGAR</name>
<gene>
    <name evidence="2" type="ORF">MIND_00885300</name>
</gene>
<protein>
    <submittedName>
        <fullName evidence="2">Iwr1 domain-containing protein</fullName>
    </submittedName>
</protein>
<organism evidence="2 3">
    <name type="scientific">Mycena indigotica</name>
    <dbReference type="NCBI Taxonomy" id="2126181"/>
    <lineage>
        <taxon>Eukaryota</taxon>
        <taxon>Fungi</taxon>
        <taxon>Dikarya</taxon>
        <taxon>Basidiomycota</taxon>
        <taxon>Agaricomycotina</taxon>
        <taxon>Agaricomycetes</taxon>
        <taxon>Agaricomycetidae</taxon>
        <taxon>Agaricales</taxon>
        <taxon>Marasmiineae</taxon>
        <taxon>Mycenaceae</taxon>
        <taxon>Mycena</taxon>
    </lineage>
</organism>
<comment type="caution">
    <text evidence="2">The sequence shown here is derived from an EMBL/GenBank/DDBJ whole genome shotgun (WGS) entry which is preliminary data.</text>
</comment>
<dbReference type="AlphaFoldDB" id="A0A8H6SH45"/>
<evidence type="ECO:0000313" key="2">
    <source>
        <dbReference type="EMBL" id="KAF7299361.1"/>
    </source>
</evidence>
<sequence length="159" mass="17633">MADFIPENGLNTSAWGAPISPLPQSSSRPASLHDRPQNLSHTLRPHSRVDPNAFPSSRFGGGLSSSHNSERIPAPLSVLVQGTKVSLPHYHDECRILGSSVRYSLTDWRKREASQALQDPVAVQRYFLTDYDVKEVFDMEGRLVSTARGKGYPEMLSML</sequence>
<dbReference type="Proteomes" id="UP000636479">
    <property type="component" value="Unassembled WGS sequence"/>
</dbReference>
<evidence type="ECO:0000313" key="3">
    <source>
        <dbReference type="Proteomes" id="UP000636479"/>
    </source>
</evidence>